<feature type="transmembrane region" description="Helical" evidence="2">
    <location>
        <begin position="250"/>
        <end position="269"/>
    </location>
</feature>
<dbReference type="HOGENOM" id="CLU_032237_0_0_1"/>
<evidence type="ECO:0000313" key="3">
    <source>
        <dbReference type="EMBL" id="ETS62462.1"/>
    </source>
</evidence>
<keyword evidence="2" id="KW-0472">Membrane</keyword>
<accession>W3VNV2</accession>
<keyword evidence="4" id="KW-1185">Reference proteome</keyword>
<protein>
    <submittedName>
        <fullName evidence="3">Uncharacterized protein</fullName>
    </submittedName>
</protein>
<evidence type="ECO:0000313" key="4">
    <source>
        <dbReference type="Proteomes" id="UP000019462"/>
    </source>
</evidence>
<keyword evidence="2" id="KW-0812">Transmembrane</keyword>
<dbReference type="OrthoDB" id="2548644at2759"/>
<feature type="transmembrane region" description="Helical" evidence="2">
    <location>
        <begin position="377"/>
        <end position="399"/>
    </location>
</feature>
<organism evidence="3 4">
    <name type="scientific">Moesziomyces aphidis</name>
    <name type="common">Pseudozyma aphidis</name>
    <dbReference type="NCBI Taxonomy" id="84754"/>
    <lineage>
        <taxon>Eukaryota</taxon>
        <taxon>Fungi</taxon>
        <taxon>Dikarya</taxon>
        <taxon>Basidiomycota</taxon>
        <taxon>Ustilaginomycotina</taxon>
        <taxon>Ustilaginomycetes</taxon>
        <taxon>Ustilaginales</taxon>
        <taxon>Ustilaginaceae</taxon>
        <taxon>Moesziomyces</taxon>
    </lineage>
</organism>
<feature type="transmembrane region" description="Helical" evidence="2">
    <location>
        <begin position="284"/>
        <end position="305"/>
    </location>
</feature>
<comment type="caution">
    <text evidence="3">The sequence shown here is derived from an EMBL/GenBank/DDBJ whole genome shotgun (WGS) entry which is preliminary data.</text>
</comment>
<feature type="compositionally biased region" description="Polar residues" evidence="1">
    <location>
        <begin position="17"/>
        <end position="28"/>
    </location>
</feature>
<dbReference type="Proteomes" id="UP000019462">
    <property type="component" value="Unassembled WGS sequence"/>
</dbReference>
<evidence type="ECO:0000256" key="2">
    <source>
        <dbReference type="SAM" id="Phobius"/>
    </source>
</evidence>
<feature type="transmembrane region" description="Helical" evidence="2">
    <location>
        <begin position="210"/>
        <end position="229"/>
    </location>
</feature>
<keyword evidence="2" id="KW-1133">Transmembrane helix</keyword>
<dbReference type="AlphaFoldDB" id="W3VNV2"/>
<feature type="transmembrane region" description="Helical" evidence="2">
    <location>
        <begin position="317"/>
        <end position="337"/>
    </location>
</feature>
<evidence type="ECO:0000256" key="1">
    <source>
        <dbReference type="SAM" id="MobiDB-lite"/>
    </source>
</evidence>
<dbReference type="EMBL" id="AWNI01000010">
    <property type="protein sequence ID" value="ETS62462.1"/>
    <property type="molecule type" value="Genomic_DNA"/>
</dbReference>
<sequence length="597" mass="64804">MCHHHACATGSADGVQTVLSPNPHSKSGQDGDGLFQCSYSRAERRSGLTQTHTGEAMEAAMLPRTLLHKPTTPPNAPIGSCSSGVKCLFNPFDQGRTMRYTISRLVWAYRRLEPAAVPPDALLPASLCERTFPCPSAYLWGIDSLVESPPLSCQTGASAVSTLLSFHHSDWGIRMHRHDGSEYLPAVLGSQPHGSQVIALMRFSQEAMTWNLPVLIAQTLLVAEIVRTYPAEVRMLMRIVRRGRPNVAEIFFMVIKYLALIAVILDILVSDTFAATTDFACRSWAWTSSTFYFVCSTLVFCVIGWRARIIFRTSQKATYLISGGLVVQLAISMWTNWRVVKADALTVAGTCAPAAQVHAGPDGNGALRIHFWQSSTFWFLLYNTLFETALLATCSLRLYKTSSGPAGLTRIAKMLFVNNVHYMAGVETCNLIELIMLLGWASSLPAVHMTSIAIQIVVGLQMLIGEQEAVHSPSCSRVGYSVANSTTSSYAKPTATTATSDASYSGHVRALSYIKRPATAGSAREPAYIQHRGRGRKGTLSSISSVPRYAKPIPEENVPGMPQRAATAPDNGVQVSIEMPPLAHASSAPNGSAYHPQ</sequence>
<reference evidence="3 4" key="1">
    <citation type="journal article" date="2014" name="Genome Announc.">
        <title>Genome sequence of the basidiomycetous fungus Pseudozyma aphidis DSM70725, an efficient producer of biosurfactant mannosylerythritol lipids.</title>
        <authorList>
            <person name="Lorenz S."/>
            <person name="Guenther M."/>
            <person name="Grumaz C."/>
            <person name="Rupp S."/>
            <person name="Zibek S."/>
            <person name="Sohn K."/>
        </authorList>
    </citation>
    <scope>NUCLEOTIDE SEQUENCE [LARGE SCALE GENOMIC DNA]</scope>
    <source>
        <strain evidence="4">ATCC 32657 / CBS 517.83 / DSM 70725 / JCM 10318 / NBRC 10182 / NRRL Y-7954 / St-0401</strain>
    </source>
</reference>
<proteinExistence type="predicted"/>
<gene>
    <name evidence="3" type="ORF">PaG_03082</name>
</gene>
<name>W3VNV2_MOEAP</name>
<feature type="transmembrane region" description="Helical" evidence="2">
    <location>
        <begin position="420"/>
        <end position="440"/>
    </location>
</feature>
<feature type="region of interest" description="Disordered" evidence="1">
    <location>
        <begin position="524"/>
        <end position="597"/>
    </location>
</feature>
<feature type="region of interest" description="Disordered" evidence="1">
    <location>
        <begin position="7"/>
        <end position="33"/>
    </location>
</feature>